<dbReference type="Pfam" id="PF05635">
    <property type="entry name" value="23S_rRNA_IVP"/>
    <property type="match status" value="1"/>
</dbReference>
<dbReference type="EMBL" id="DRNO01000114">
    <property type="protein sequence ID" value="HFC03561.1"/>
    <property type="molecule type" value="Genomic_DNA"/>
</dbReference>
<dbReference type="InterPro" id="IPR036583">
    <property type="entry name" value="23S_rRNA_IVS_sf"/>
</dbReference>
<dbReference type="PANTHER" id="PTHR38471:SF2">
    <property type="entry name" value="FOUR HELIX BUNDLE PROTEIN"/>
    <property type="match status" value="1"/>
</dbReference>
<dbReference type="AlphaFoldDB" id="A0A7V2SIF1"/>
<dbReference type="InterPro" id="IPR012657">
    <property type="entry name" value="23S_rRNA-intervening_sequence"/>
</dbReference>
<name>A0A7V2SIF1_9BACT</name>
<proteinExistence type="predicted"/>
<sequence length="122" mass="14089">MRNEEPKRDDPLAEKSFAFALRILRLGKFLTESHKEYIISKQVVRSGTAIGALVAEGKYAQSKADFLHKLTIALKEASETEYWIRLLKESQYIDDKMFHSLYNDLDEILRLLIASTKTIKQV</sequence>
<evidence type="ECO:0000313" key="1">
    <source>
        <dbReference type="EMBL" id="HFC03561.1"/>
    </source>
</evidence>
<dbReference type="Proteomes" id="UP000885722">
    <property type="component" value="Unassembled WGS sequence"/>
</dbReference>
<reference evidence="1" key="1">
    <citation type="journal article" date="2020" name="mSystems">
        <title>Genome- and Community-Level Interaction Insights into Carbon Utilization and Element Cycling Functions of Hydrothermarchaeota in Hydrothermal Sediment.</title>
        <authorList>
            <person name="Zhou Z."/>
            <person name="Liu Y."/>
            <person name="Xu W."/>
            <person name="Pan J."/>
            <person name="Luo Z.H."/>
            <person name="Li M."/>
        </authorList>
    </citation>
    <scope>NUCLEOTIDE SEQUENCE [LARGE SCALE GENOMIC DNA]</scope>
    <source>
        <strain evidence="1">HyVt-513</strain>
    </source>
</reference>
<dbReference type="NCBIfam" id="TIGR02436">
    <property type="entry name" value="four helix bundle protein"/>
    <property type="match status" value="1"/>
</dbReference>
<dbReference type="Gene3D" id="1.20.1440.60">
    <property type="entry name" value="23S rRNA-intervening sequence"/>
    <property type="match status" value="1"/>
</dbReference>
<comment type="caution">
    <text evidence="1">The sequence shown here is derived from an EMBL/GenBank/DDBJ whole genome shotgun (WGS) entry which is preliminary data.</text>
</comment>
<dbReference type="PANTHER" id="PTHR38471">
    <property type="entry name" value="FOUR HELIX BUNDLE PROTEIN"/>
    <property type="match status" value="1"/>
</dbReference>
<accession>A0A7V2SIF1</accession>
<dbReference type="PIRSF" id="PIRSF035652">
    <property type="entry name" value="CHP02436"/>
    <property type="match status" value="1"/>
</dbReference>
<protein>
    <submittedName>
        <fullName evidence="1">Four helix bundle protein</fullName>
    </submittedName>
</protein>
<organism evidence="1">
    <name type="scientific">Nitratifractor salsuginis</name>
    <dbReference type="NCBI Taxonomy" id="269261"/>
    <lineage>
        <taxon>Bacteria</taxon>
        <taxon>Pseudomonadati</taxon>
        <taxon>Campylobacterota</taxon>
        <taxon>Epsilonproteobacteria</taxon>
        <taxon>Campylobacterales</taxon>
        <taxon>Sulfurovaceae</taxon>
        <taxon>Nitratifractor</taxon>
    </lineage>
</organism>
<gene>
    <name evidence="1" type="ORF">ENJ74_01690</name>
</gene>
<dbReference type="SUPFAM" id="SSF158446">
    <property type="entry name" value="IVS-encoded protein-like"/>
    <property type="match status" value="1"/>
</dbReference>